<evidence type="ECO:0000313" key="2">
    <source>
        <dbReference type="Proteomes" id="UP001179361"/>
    </source>
</evidence>
<dbReference type="Proteomes" id="UP001179361">
    <property type="component" value="Unassembled WGS sequence"/>
</dbReference>
<dbReference type="EMBL" id="JAJNOC010000007">
    <property type="protein sequence ID" value="MCD2518414.1"/>
    <property type="molecule type" value="Genomic_DNA"/>
</dbReference>
<name>A0ABS8Q9I6_9BURK</name>
<reference evidence="1" key="1">
    <citation type="submission" date="2021-11" db="EMBL/GenBank/DDBJ databases">
        <title>The complete genome of Massilia sp sp. G4R7.</title>
        <authorList>
            <person name="Liu L."/>
            <person name="Yue J."/>
            <person name="Yuan J."/>
            <person name="Yang F."/>
            <person name="Li L."/>
        </authorList>
    </citation>
    <scope>NUCLEOTIDE SEQUENCE</scope>
    <source>
        <strain evidence="1">G4R7</strain>
    </source>
</reference>
<dbReference type="RefSeq" id="WP_231059702.1">
    <property type="nucleotide sequence ID" value="NZ_JAJNOC010000007.1"/>
</dbReference>
<proteinExistence type="predicted"/>
<dbReference type="Pfam" id="PF10720">
    <property type="entry name" value="DUF2515"/>
    <property type="match status" value="1"/>
</dbReference>
<organism evidence="1 2">
    <name type="scientific">Massilia phyllostachyos</name>
    <dbReference type="NCBI Taxonomy" id="2898585"/>
    <lineage>
        <taxon>Bacteria</taxon>
        <taxon>Pseudomonadati</taxon>
        <taxon>Pseudomonadota</taxon>
        <taxon>Betaproteobacteria</taxon>
        <taxon>Burkholderiales</taxon>
        <taxon>Oxalobacteraceae</taxon>
        <taxon>Telluria group</taxon>
        <taxon>Massilia</taxon>
    </lineage>
</organism>
<evidence type="ECO:0000313" key="1">
    <source>
        <dbReference type="EMBL" id="MCD2518414.1"/>
    </source>
</evidence>
<accession>A0ABS8Q9I6</accession>
<keyword evidence="2" id="KW-1185">Reference proteome</keyword>
<dbReference type="InterPro" id="IPR019658">
    <property type="entry name" value="DUF2515"/>
</dbReference>
<comment type="caution">
    <text evidence="1">The sequence shown here is derived from an EMBL/GenBank/DDBJ whole genome shotgun (WGS) entry which is preliminary data.</text>
</comment>
<gene>
    <name evidence="1" type="ORF">LQ564_19110</name>
</gene>
<sequence>MSDPTNVSAQTNTTSSSRVTIDCNCNTMWSLAHQFSTIRLCTQTGERRGKLVRDYAVRARRISASYARFYLEIEDGGSPEKKGRYYWMALGAFASKTVACTFDAWQVKRMTHVDSTVWEGLGKGNFWLFFDISGWHWYRNMYPSSFTQCLKSRNTDQLVGKIKSQLSYLPWSKEALPIINNLRVSNEIIAGFEEVTKYEQAAPPRRADIQFKHLLAIANHEQGIILQPLIYKNESFAARIRFQRNLLVNWATPPIELVFHHSCSIEDGTLKSVAPDGTELENLEMRMAWIVSAAGMFHTLMQRKNSYMENELRTMAGWVDMPDSKTFAEKAKEVGEKLNSSIRSAVEAIR</sequence>
<protein>
    <submittedName>
        <fullName evidence="1">Uncharacterized protein</fullName>
    </submittedName>
</protein>